<evidence type="ECO:0000313" key="9">
    <source>
        <dbReference type="Proteomes" id="UP000272942"/>
    </source>
</evidence>
<dbReference type="PANTHER" id="PTHR12680:SF6">
    <property type="entry name" value="PROTEIN PHTF"/>
    <property type="match status" value="1"/>
</dbReference>
<evidence type="ECO:0000256" key="3">
    <source>
        <dbReference type="ARBA" id="ARBA00022989"/>
    </source>
</evidence>
<feature type="region of interest" description="Disordered" evidence="6">
    <location>
        <begin position="771"/>
        <end position="857"/>
    </location>
</feature>
<feature type="region of interest" description="Disordered" evidence="6">
    <location>
        <begin position="154"/>
        <end position="177"/>
    </location>
</feature>
<dbReference type="WBParaSite" id="ECPE_0000516401-mRNA-1">
    <property type="protein sequence ID" value="ECPE_0000516401-mRNA-1"/>
    <property type="gene ID" value="ECPE_0000516401"/>
</dbReference>
<evidence type="ECO:0000313" key="8">
    <source>
        <dbReference type="EMBL" id="VDP74681.1"/>
    </source>
</evidence>
<dbReference type="Proteomes" id="UP000272942">
    <property type="component" value="Unassembled WGS sequence"/>
</dbReference>
<organism evidence="10">
    <name type="scientific">Echinostoma caproni</name>
    <dbReference type="NCBI Taxonomy" id="27848"/>
    <lineage>
        <taxon>Eukaryota</taxon>
        <taxon>Metazoa</taxon>
        <taxon>Spiralia</taxon>
        <taxon>Lophotrochozoa</taxon>
        <taxon>Platyhelminthes</taxon>
        <taxon>Trematoda</taxon>
        <taxon>Digenea</taxon>
        <taxon>Plagiorchiida</taxon>
        <taxon>Echinostomata</taxon>
        <taxon>Echinostomatoidea</taxon>
        <taxon>Echinostomatidae</taxon>
        <taxon>Echinostoma</taxon>
    </lineage>
</organism>
<dbReference type="PANTHER" id="PTHR12680">
    <property type="entry name" value="PUTATIVE HOMEODOMAIN TRANSCRIPTION FACTOR PHTF"/>
    <property type="match status" value="1"/>
</dbReference>
<comment type="subcellular location">
    <subcellularLocation>
        <location evidence="1">Membrane</location>
        <topology evidence="1">Multi-pass membrane protein</topology>
    </subcellularLocation>
</comment>
<dbReference type="Pfam" id="PF12129">
    <property type="entry name" value="PHTF1-2_N"/>
    <property type="match status" value="1"/>
</dbReference>
<sequence length="927" mass="102244">MDKSTPDEDKKGHNLFIDVDLVRGSVFSKTKPRHRWVQVFFWGVLRTAFAPLYWDYWREHTSSRMAAYIMFHFFVQFLQAICFLLIDPEKSKSLEHEQQFTHILGRETDPPPGRSPNVVRGGRDRVHATEMAISSSNEHKDGSPNRMVVRHRRTNLPHASMEPEGLSSDADEEEAEDEFENVNTGFLLPGSMESAPAERHPTSWSRGTTRIRGIITNRPKPAPLRLKTASCLPDSGHTTGEDEADLLVPAPELAEIQVEPEPNDHSPCLDEALSSADARSNLFSRDPWGSPNATSLFSPTRGHEADGEESETELHNDHHTRPAVVVLKSEKPNLQSPQNADQTEPCCLISDQFAKQKKTNSASVDRVSSNPLKVQRLSGSNLNVDHMDSVLVPSTEPVNVEAISLETIIPSNEPLFAPKSPGKSTLTWTTDSVQTDHLSDAAEIALESPASISTSTVFADPNRLFRRPRIRSWSIGLPVDQRHHRLQNPACVTNSSIVPFCYGSSLGLSHTMLSIISDDQQHCCFWGIGSLSRMVNAARRLSSPTVKPIPLGWDSIGRDFSSMQALRAPTMQCGVPVTNQVGGTHASHRHHHHHHLGRASVSDLSSAQSTSSTGSQLLKANDRSGLHRDLESVHGVGAELCANPKSSWNGTPEDLGPSKSSFLSSNPKAELGKMNVSVETSFTHTNHNGVLMDTGPRFKYDSKNTSFEASGPTVIDEQDEDDRSPVDSQHEMLENTDSFSLNRGANEDTFTTRSRQRANFLQLFLRRAHNYRQQSRTSTEALDKSGSRVHRSNQLSGSVAHTGAPATRFADTFSRKEELTRLDPSLRRRIPSGLRQSSMTASQSISSGFHNKSQGNPIGASMGGSMYNWTTTYNNVIDRKASFSTRGKKIKVIQIIAKVQCMCSIMVYTFAQGHPPSSSSLALALPS</sequence>
<dbReference type="AlphaFoldDB" id="A0A183ADW7"/>
<reference evidence="10" key="1">
    <citation type="submission" date="2016-06" db="UniProtKB">
        <authorList>
            <consortium name="WormBaseParasite"/>
        </authorList>
    </citation>
    <scope>IDENTIFICATION</scope>
</reference>
<feature type="compositionally biased region" description="Basic residues" evidence="6">
    <location>
        <begin position="586"/>
        <end position="597"/>
    </location>
</feature>
<feature type="region of interest" description="Disordered" evidence="6">
    <location>
        <begin position="644"/>
        <end position="667"/>
    </location>
</feature>
<feature type="compositionally biased region" description="Basic and acidic residues" evidence="6">
    <location>
        <begin position="813"/>
        <end position="826"/>
    </location>
</feature>
<gene>
    <name evidence="8" type="ORF">ECPE_LOCUS5152</name>
</gene>
<feature type="compositionally biased region" description="Low complexity" evidence="6">
    <location>
        <begin position="837"/>
        <end position="847"/>
    </location>
</feature>
<evidence type="ECO:0000259" key="7">
    <source>
        <dbReference type="Pfam" id="PF12129"/>
    </source>
</evidence>
<evidence type="ECO:0000256" key="1">
    <source>
        <dbReference type="ARBA" id="ARBA00004141"/>
    </source>
</evidence>
<dbReference type="EMBL" id="UZAN01041997">
    <property type="protein sequence ID" value="VDP74681.1"/>
    <property type="molecule type" value="Genomic_DNA"/>
</dbReference>
<evidence type="ECO:0000256" key="2">
    <source>
        <dbReference type="ARBA" id="ARBA00022692"/>
    </source>
</evidence>
<dbReference type="InterPro" id="IPR021980">
    <property type="entry name" value="PHTF1/2_N"/>
</dbReference>
<proteinExistence type="predicted"/>
<feature type="compositionally biased region" description="Polar residues" evidence="6">
    <location>
        <begin position="735"/>
        <end position="753"/>
    </location>
</feature>
<keyword evidence="4" id="KW-0472">Membrane</keyword>
<keyword evidence="2" id="KW-0812">Transmembrane</keyword>
<dbReference type="GO" id="GO:0005783">
    <property type="term" value="C:endoplasmic reticulum"/>
    <property type="evidence" value="ECO:0007669"/>
    <property type="project" value="InterPro"/>
</dbReference>
<evidence type="ECO:0000256" key="5">
    <source>
        <dbReference type="ARBA" id="ARBA00023180"/>
    </source>
</evidence>
<protein>
    <submittedName>
        <fullName evidence="10">Phtf-FEM1B_bdg domain-containing protein</fullName>
    </submittedName>
</protein>
<keyword evidence="9" id="KW-1185">Reference proteome</keyword>
<dbReference type="InterPro" id="IPR039775">
    <property type="entry name" value="PHTF1/2"/>
</dbReference>
<evidence type="ECO:0000313" key="10">
    <source>
        <dbReference type="WBParaSite" id="ECPE_0000516401-mRNA-1"/>
    </source>
</evidence>
<dbReference type="OrthoDB" id="10066656at2759"/>
<evidence type="ECO:0000256" key="4">
    <source>
        <dbReference type="ARBA" id="ARBA00023136"/>
    </source>
</evidence>
<feature type="compositionally biased region" description="Polar residues" evidence="6">
    <location>
        <begin position="658"/>
        <end position="667"/>
    </location>
</feature>
<feature type="region of interest" description="Disordered" evidence="6">
    <location>
        <begin position="578"/>
        <end position="621"/>
    </location>
</feature>
<feature type="compositionally biased region" description="Low complexity" evidence="6">
    <location>
        <begin position="599"/>
        <end position="617"/>
    </location>
</feature>
<reference evidence="8 9" key="2">
    <citation type="submission" date="2018-11" db="EMBL/GenBank/DDBJ databases">
        <authorList>
            <consortium name="Pathogen Informatics"/>
        </authorList>
    </citation>
    <scope>NUCLEOTIDE SEQUENCE [LARGE SCALE GENOMIC DNA]</scope>
    <source>
        <strain evidence="8 9">Egypt</strain>
    </source>
</reference>
<accession>A0A183ADW7</accession>
<feature type="domain" description="PHTF1/2 N-terminal" evidence="7">
    <location>
        <begin position="14"/>
        <end position="92"/>
    </location>
</feature>
<feature type="compositionally biased region" description="Basic and acidic residues" evidence="6">
    <location>
        <begin position="723"/>
        <end position="733"/>
    </location>
</feature>
<keyword evidence="5" id="KW-0325">Glycoprotein</keyword>
<feature type="region of interest" description="Disordered" evidence="6">
    <location>
        <begin position="282"/>
        <end position="318"/>
    </location>
</feature>
<evidence type="ECO:0000256" key="6">
    <source>
        <dbReference type="SAM" id="MobiDB-lite"/>
    </source>
</evidence>
<feature type="compositionally biased region" description="Polar residues" evidence="6">
    <location>
        <begin position="771"/>
        <end position="780"/>
    </location>
</feature>
<dbReference type="GO" id="GO:0016020">
    <property type="term" value="C:membrane"/>
    <property type="evidence" value="ECO:0007669"/>
    <property type="project" value="UniProtKB-SubCell"/>
</dbReference>
<feature type="region of interest" description="Disordered" evidence="6">
    <location>
        <begin position="702"/>
        <end position="753"/>
    </location>
</feature>
<keyword evidence="3" id="KW-1133">Transmembrane helix</keyword>
<name>A0A183ADW7_9TREM</name>